<dbReference type="OrthoDB" id="1711136at2759"/>
<evidence type="ECO:0000313" key="5">
    <source>
        <dbReference type="EMBL" id="KAG2182384.1"/>
    </source>
</evidence>
<keyword evidence="6" id="KW-1185">Reference proteome</keyword>
<feature type="region of interest" description="Disordered" evidence="3">
    <location>
        <begin position="333"/>
        <end position="399"/>
    </location>
</feature>
<proteinExistence type="predicted"/>
<dbReference type="Pfam" id="PF13920">
    <property type="entry name" value="zf-C3HC4_3"/>
    <property type="match status" value="1"/>
</dbReference>
<keyword evidence="1" id="KW-0862">Zinc</keyword>
<gene>
    <name evidence="5" type="ORF">INT43_007314</name>
</gene>
<evidence type="ECO:0000256" key="2">
    <source>
        <dbReference type="SAM" id="Coils"/>
    </source>
</evidence>
<evidence type="ECO:0000313" key="6">
    <source>
        <dbReference type="Proteomes" id="UP000654370"/>
    </source>
</evidence>
<reference evidence="5" key="1">
    <citation type="submission" date="2020-12" db="EMBL/GenBank/DDBJ databases">
        <title>Metabolic potential, ecology and presence of endohyphal bacteria is reflected in genomic diversity of Mucoromycotina.</title>
        <authorList>
            <person name="Muszewska A."/>
            <person name="Okrasinska A."/>
            <person name="Steczkiewicz K."/>
            <person name="Drgas O."/>
            <person name="Orlowska M."/>
            <person name="Perlinska-Lenart U."/>
            <person name="Aleksandrzak-Piekarczyk T."/>
            <person name="Szatraj K."/>
            <person name="Zielenkiewicz U."/>
            <person name="Pilsyk S."/>
            <person name="Malc E."/>
            <person name="Mieczkowski P."/>
            <person name="Kruszewska J.S."/>
            <person name="Biernat P."/>
            <person name="Pawlowska J."/>
        </authorList>
    </citation>
    <scope>NUCLEOTIDE SEQUENCE</scope>
    <source>
        <strain evidence="5">WA0000067209</strain>
    </source>
</reference>
<organism evidence="5 6">
    <name type="scientific">Mortierella isabellina</name>
    <name type="common">Filamentous fungus</name>
    <name type="synonym">Umbelopsis isabellina</name>
    <dbReference type="NCBI Taxonomy" id="91625"/>
    <lineage>
        <taxon>Eukaryota</taxon>
        <taxon>Fungi</taxon>
        <taxon>Fungi incertae sedis</taxon>
        <taxon>Mucoromycota</taxon>
        <taxon>Mucoromycotina</taxon>
        <taxon>Umbelopsidomycetes</taxon>
        <taxon>Umbelopsidales</taxon>
        <taxon>Umbelopsidaceae</taxon>
        <taxon>Umbelopsis</taxon>
    </lineage>
</organism>
<keyword evidence="1" id="KW-0479">Metal-binding</keyword>
<feature type="region of interest" description="Disordered" evidence="3">
    <location>
        <begin position="37"/>
        <end position="82"/>
    </location>
</feature>
<dbReference type="InterPro" id="IPR001841">
    <property type="entry name" value="Znf_RING"/>
</dbReference>
<feature type="coiled-coil region" evidence="2">
    <location>
        <begin position="800"/>
        <end position="827"/>
    </location>
</feature>
<dbReference type="Gene3D" id="3.30.40.10">
    <property type="entry name" value="Zinc/RING finger domain, C3HC4 (zinc finger)"/>
    <property type="match status" value="1"/>
</dbReference>
<sequence>MSVTARPTDSHFSVMEQQAMLRWKELRAAAAESEDQLYSPTLSSHSTSGIDRSNNFASTMRTPREQKYPANNRYPGNATLRPDNPLSIEEKLSKIAEPTLCWCKKEASVLNTTVFGVIYECHNLKAFREFQNKVLPENEMEDKHSIVNDVSDPHKEASNQSERSSVPEDSQLNLDSTAEATSKKVAKDKLPGAQSDKEKTKGRAIPSNICGFHVHKSTWDQLRSHLQNGNDLNPEHPELNICPAFNLTFCATFRLANRYPKRSPPVPRCFCNFPVKMLLTHNGLHKNRVTFTCPNFDVDNARPKCSWALAAEEVPFIPSLFCAHEIATQTPAVNDTCKPSTSEQKEASPESFVDNEQKDPTNIESNGVDITDTLGPEKPSSQSILGQDYNDGAASESVSNNNKIADRQGIKWTKERHALGTQHAMSPVANGGVSDSMAGPSFSTYSADVEETEEIPQNVIPESTSRRFQATEHRYSPNDIYENSNNYRPAAPMATDVARQHQISLWKTMMHNKADNNVSEWMTGLEVANDGNSQHVPIYREASMEGLSWNYNGDRYNDNASYQSYQSPSMEPVDYGMPNYSSSVNGQPFYDTQSLRSQAVSKQMNRIVPSSVYRSMVKNKQASRATGIANPESIPLEVADVDVLSTNEASNNASRSSPSSPTRNKQSTKQHSHDIAALMASPPFVQRHIIQGELDSHMTASNTVNRKLDALEANFHKSISGLFSNHKSQLQQFQEELTTSSEESYALYDHIAKLEKDQRALILENEMFKREKLHTDQSFDKIQQLHTEEVELRRSCQRRTANLEIVIAEVIEQNERLQQELDEKNEVAKMSDFKCRVCWHNTITHATIPCYHCVYCETCADKVKECAMCRQEKEGTQRIYLG</sequence>
<feature type="region of interest" description="Disordered" evidence="3">
    <location>
        <begin position="147"/>
        <end position="202"/>
    </location>
</feature>
<protein>
    <recommendedName>
        <fullName evidence="4">RING-type domain-containing protein</fullName>
    </recommendedName>
</protein>
<feature type="compositionally biased region" description="Basic and acidic residues" evidence="3">
    <location>
        <begin position="181"/>
        <end position="201"/>
    </location>
</feature>
<evidence type="ECO:0000256" key="1">
    <source>
        <dbReference type="PROSITE-ProRule" id="PRU00175"/>
    </source>
</evidence>
<comment type="caution">
    <text evidence="5">The sequence shown here is derived from an EMBL/GenBank/DDBJ whole genome shotgun (WGS) entry which is preliminary data.</text>
</comment>
<feature type="compositionally biased region" description="Low complexity" evidence="3">
    <location>
        <begin position="647"/>
        <end position="664"/>
    </location>
</feature>
<dbReference type="InterPro" id="IPR013083">
    <property type="entry name" value="Znf_RING/FYVE/PHD"/>
</dbReference>
<feature type="compositionally biased region" description="Polar residues" evidence="3">
    <location>
        <begin position="37"/>
        <end position="61"/>
    </location>
</feature>
<dbReference type="PROSITE" id="PS50089">
    <property type="entry name" value="ZF_RING_2"/>
    <property type="match status" value="1"/>
</dbReference>
<feature type="compositionally biased region" description="Polar residues" evidence="3">
    <location>
        <begin position="158"/>
        <end position="180"/>
    </location>
</feature>
<dbReference type="EMBL" id="JAEPQZ010000004">
    <property type="protein sequence ID" value="KAG2182384.1"/>
    <property type="molecule type" value="Genomic_DNA"/>
</dbReference>
<feature type="region of interest" description="Disordered" evidence="3">
    <location>
        <begin position="647"/>
        <end position="672"/>
    </location>
</feature>
<name>A0A8H7PXE4_MORIS</name>
<evidence type="ECO:0000256" key="3">
    <source>
        <dbReference type="SAM" id="MobiDB-lite"/>
    </source>
</evidence>
<feature type="domain" description="RING-type" evidence="4">
    <location>
        <begin position="835"/>
        <end position="870"/>
    </location>
</feature>
<feature type="compositionally biased region" description="Polar residues" evidence="3">
    <location>
        <begin position="333"/>
        <end position="342"/>
    </location>
</feature>
<keyword evidence="2" id="KW-0175">Coiled coil</keyword>
<dbReference type="AlphaFoldDB" id="A0A8H7PXE4"/>
<dbReference type="GO" id="GO:0008270">
    <property type="term" value="F:zinc ion binding"/>
    <property type="evidence" value="ECO:0007669"/>
    <property type="project" value="UniProtKB-KW"/>
</dbReference>
<dbReference type="Proteomes" id="UP000654370">
    <property type="component" value="Unassembled WGS sequence"/>
</dbReference>
<accession>A0A8H7PXE4</accession>
<feature type="compositionally biased region" description="Basic and acidic residues" evidence="3">
    <location>
        <begin position="147"/>
        <end position="157"/>
    </location>
</feature>
<keyword evidence="1" id="KW-0863">Zinc-finger</keyword>
<evidence type="ECO:0000259" key="4">
    <source>
        <dbReference type="PROSITE" id="PS50089"/>
    </source>
</evidence>